<proteinExistence type="predicted"/>
<dbReference type="InterPro" id="IPR023393">
    <property type="entry name" value="START-like_dom_sf"/>
</dbReference>
<dbReference type="EMBL" id="AP022587">
    <property type="protein sequence ID" value="BBY20945.1"/>
    <property type="molecule type" value="Genomic_DNA"/>
</dbReference>
<dbReference type="Pfam" id="PF10604">
    <property type="entry name" value="Polyketide_cyc2"/>
    <property type="match status" value="1"/>
</dbReference>
<accession>A0A7I7Q3K9</accession>
<keyword evidence="2" id="KW-1185">Reference proteome</keyword>
<organism evidence="1 2">
    <name type="scientific">Mycobacterium stomatepiae</name>
    <dbReference type="NCBI Taxonomy" id="470076"/>
    <lineage>
        <taxon>Bacteria</taxon>
        <taxon>Bacillati</taxon>
        <taxon>Actinomycetota</taxon>
        <taxon>Actinomycetes</taxon>
        <taxon>Mycobacteriales</taxon>
        <taxon>Mycobacteriaceae</taxon>
        <taxon>Mycobacterium</taxon>
        <taxon>Mycobacterium simiae complex</taxon>
    </lineage>
</organism>
<evidence type="ECO:0008006" key="3">
    <source>
        <dbReference type="Google" id="ProtNLM"/>
    </source>
</evidence>
<sequence>MAAVELTADVPMSPQDMWDHVSDLSDLGDWLTLHEGWRSELPDEIAEGTQVIGVARAKGMRNRVTWTVTKWDPPHEVAMSGAGKGGAKYGVTLTVRPTGAGATLGLRLELGGRALFGPVGSAAARAVKGDVEKSLKNFVELYG</sequence>
<dbReference type="RefSeq" id="WP_163788901.1">
    <property type="nucleotide sequence ID" value="NZ_AP022587.1"/>
</dbReference>
<reference evidence="1 2" key="1">
    <citation type="journal article" date="2019" name="Emerg. Microbes Infect.">
        <title>Comprehensive subspecies identification of 175 nontuberculous mycobacteria species based on 7547 genomic profiles.</title>
        <authorList>
            <person name="Matsumoto Y."/>
            <person name="Kinjo T."/>
            <person name="Motooka D."/>
            <person name="Nabeya D."/>
            <person name="Jung N."/>
            <person name="Uechi K."/>
            <person name="Horii T."/>
            <person name="Iida T."/>
            <person name="Fujita J."/>
            <person name="Nakamura S."/>
        </authorList>
    </citation>
    <scope>NUCLEOTIDE SEQUENCE [LARGE SCALE GENOMIC DNA]</scope>
    <source>
        <strain evidence="1 2">JCM 17783</strain>
    </source>
</reference>
<dbReference type="InterPro" id="IPR019587">
    <property type="entry name" value="Polyketide_cyclase/dehydratase"/>
</dbReference>
<name>A0A7I7Q3K9_9MYCO</name>
<protein>
    <recommendedName>
        <fullName evidence="3">SRPBCC family protein</fullName>
    </recommendedName>
</protein>
<dbReference type="AlphaFoldDB" id="A0A7I7Q3K9"/>
<dbReference type="SUPFAM" id="SSF55961">
    <property type="entry name" value="Bet v1-like"/>
    <property type="match status" value="1"/>
</dbReference>
<evidence type="ECO:0000313" key="1">
    <source>
        <dbReference type="EMBL" id="BBY20945.1"/>
    </source>
</evidence>
<dbReference type="CDD" id="cd07812">
    <property type="entry name" value="SRPBCC"/>
    <property type="match status" value="1"/>
</dbReference>
<dbReference type="KEGG" id="msto:MSTO_11500"/>
<dbReference type="Proteomes" id="UP000467130">
    <property type="component" value="Chromosome"/>
</dbReference>
<gene>
    <name evidence="1" type="ORF">MSTO_11500</name>
</gene>
<evidence type="ECO:0000313" key="2">
    <source>
        <dbReference type="Proteomes" id="UP000467130"/>
    </source>
</evidence>
<dbReference type="Gene3D" id="3.30.530.20">
    <property type="match status" value="1"/>
</dbReference>